<organism evidence="1 2">
    <name type="scientific">Helicobacter bilis</name>
    <dbReference type="NCBI Taxonomy" id="37372"/>
    <lineage>
        <taxon>Bacteria</taxon>
        <taxon>Pseudomonadati</taxon>
        <taxon>Campylobacterota</taxon>
        <taxon>Epsilonproteobacteria</taxon>
        <taxon>Campylobacterales</taxon>
        <taxon>Helicobacteraceae</taxon>
        <taxon>Helicobacter</taxon>
    </lineage>
</organism>
<name>A0A1Q2LKM5_9HELI</name>
<protein>
    <recommendedName>
        <fullName evidence="3">Class I SAM-dependent methyltransferase</fullName>
    </recommendedName>
</protein>
<dbReference type="SUPFAM" id="SSF53335">
    <property type="entry name" value="S-adenosyl-L-methionine-dependent methyltransferases"/>
    <property type="match status" value="1"/>
</dbReference>
<evidence type="ECO:0008006" key="3">
    <source>
        <dbReference type="Google" id="ProtNLM"/>
    </source>
</evidence>
<reference evidence="1 2" key="1">
    <citation type="submission" date="2017-02" db="EMBL/GenBank/DDBJ databases">
        <title>Whole genome sequencing of Helicobacter bilis strain AAQJH.</title>
        <authorList>
            <person name="Conlan S."/>
            <person name="Thomas P.J."/>
            <person name="Mullikin J."/>
            <person name="Palmore T.N."/>
            <person name="Frank K.M."/>
            <person name="Segre J.A."/>
        </authorList>
    </citation>
    <scope>NUCLEOTIDE SEQUENCE [LARGE SCALE GENOMIC DNA]</scope>
    <source>
        <strain evidence="1 2">AAQJH</strain>
    </source>
</reference>
<dbReference type="Gene3D" id="3.40.50.150">
    <property type="entry name" value="Vaccinia Virus protein VP39"/>
    <property type="match status" value="1"/>
</dbReference>
<gene>
    <name evidence="1" type="ORF">XJ32_04155</name>
</gene>
<evidence type="ECO:0000313" key="1">
    <source>
        <dbReference type="EMBL" id="AQQ60657.1"/>
    </source>
</evidence>
<dbReference type="AlphaFoldDB" id="A0A1Q2LKM5"/>
<accession>A0A1Q2LKM5</accession>
<sequence>MATYNAEWYGDQGNESYKSAKATLDSIAELLPNLSDGVTSVIDVGCGVGTWLRAWQEKYGNISICGIDGNSVEGERFFIPYNFFHRIDLTADSNAIVSEVLEHCKNADIKTNTQNTNDTNSDTLRHNGGGGKPFSIAQSLEVAEHLYAEYAENFVRTLTSLSDIILFSAAIPHQGGTHHVNEQPPAYWADIFKKYDYVCFDIVRPKVWENTKIAHWYRQNIMLYVHKGKAEIFEALGYKITPKPMHLVHPFIYGYMSDCQLEIERLNKKLNKTFFRRLNRLSKKLRGKL</sequence>
<dbReference type="Proteomes" id="UP000188298">
    <property type="component" value="Chromosome"/>
</dbReference>
<dbReference type="KEGG" id="hbl:XJ32_04155"/>
<dbReference type="EMBL" id="CP019645">
    <property type="protein sequence ID" value="AQQ60657.1"/>
    <property type="molecule type" value="Genomic_DNA"/>
</dbReference>
<proteinExistence type="predicted"/>
<dbReference type="InterPro" id="IPR029063">
    <property type="entry name" value="SAM-dependent_MTases_sf"/>
</dbReference>
<evidence type="ECO:0000313" key="2">
    <source>
        <dbReference type="Proteomes" id="UP000188298"/>
    </source>
</evidence>